<sequence length="48" mass="5291">MPSSGEDKLNTTESLNSIEEGLPGKIFFRSHRTCIVSPNMIRENSPLG</sequence>
<dbReference type="AlphaFoldDB" id="A0A6N7IQ30"/>
<dbReference type="OrthoDB" id="9809318at2"/>
<organism evidence="3 4">
    <name type="scientific">Desulfofundulus thermobenzoicus</name>
    <dbReference type="NCBI Taxonomy" id="29376"/>
    <lineage>
        <taxon>Bacteria</taxon>
        <taxon>Bacillati</taxon>
        <taxon>Bacillota</taxon>
        <taxon>Clostridia</taxon>
        <taxon>Eubacteriales</taxon>
        <taxon>Peptococcaceae</taxon>
        <taxon>Desulfofundulus</taxon>
    </lineage>
</organism>
<protein>
    <recommendedName>
        <fullName evidence="2">HTH LytTR-type domain-containing protein</fullName>
    </recommendedName>
</protein>
<dbReference type="EMBL" id="WHYR01000006">
    <property type="protein sequence ID" value="MQL51318.1"/>
    <property type="molecule type" value="Genomic_DNA"/>
</dbReference>
<name>A0A6N7IQ30_9FIRM</name>
<evidence type="ECO:0000313" key="3">
    <source>
        <dbReference type="EMBL" id="MQL51318.1"/>
    </source>
</evidence>
<keyword evidence="4" id="KW-1185">Reference proteome</keyword>
<proteinExistence type="predicted"/>
<dbReference type="GO" id="GO:0003677">
    <property type="term" value="F:DNA binding"/>
    <property type="evidence" value="ECO:0007669"/>
    <property type="project" value="InterPro"/>
</dbReference>
<reference evidence="3 4" key="1">
    <citation type="submission" date="2019-10" db="EMBL/GenBank/DDBJ databases">
        <title>Comparative genomics of sulfur disproportionating microorganisms.</title>
        <authorList>
            <person name="Ward L.M."/>
            <person name="Bertran E."/>
            <person name="Johnston D."/>
        </authorList>
    </citation>
    <scope>NUCLEOTIDE SEQUENCE [LARGE SCALE GENOMIC DNA]</scope>
    <source>
        <strain evidence="3 4">DSM 14055</strain>
    </source>
</reference>
<evidence type="ECO:0000259" key="2">
    <source>
        <dbReference type="Pfam" id="PF04397"/>
    </source>
</evidence>
<comment type="caution">
    <text evidence="3">The sequence shown here is derived from an EMBL/GenBank/DDBJ whole genome shotgun (WGS) entry which is preliminary data.</text>
</comment>
<dbReference type="Gene3D" id="2.40.50.1020">
    <property type="entry name" value="LytTr DNA-binding domain"/>
    <property type="match status" value="1"/>
</dbReference>
<feature type="region of interest" description="Disordered" evidence="1">
    <location>
        <begin position="1"/>
        <end position="22"/>
    </location>
</feature>
<dbReference type="Pfam" id="PF04397">
    <property type="entry name" value="LytTR"/>
    <property type="match status" value="1"/>
</dbReference>
<accession>A0A6N7IQ30</accession>
<dbReference type="RefSeq" id="WP_152945246.1">
    <property type="nucleotide sequence ID" value="NZ_WHYR01000006.1"/>
</dbReference>
<dbReference type="Proteomes" id="UP000441717">
    <property type="component" value="Unassembled WGS sequence"/>
</dbReference>
<gene>
    <name evidence="3" type="ORF">GFC01_03380</name>
</gene>
<evidence type="ECO:0000256" key="1">
    <source>
        <dbReference type="SAM" id="MobiDB-lite"/>
    </source>
</evidence>
<dbReference type="InterPro" id="IPR007492">
    <property type="entry name" value="LytTR_DNA-bd_dom"/>
</dbReference>
<feature type="compositionally biased region" description="Basic and acidic residues" evidence="1">
    <location>
        <begin position="1"/>
        <end position="10"/>
    </location>
</feature>
<feature type="domain" description="HTH LytTR-type" evidence="2">
    <location>
        <begin position="7"/>
        <end position="43"/>
    </location>
</feature>
<evidence type="ECO:0000313" key="4">
    <source>
        <dbReference type="Proteomes" id="UP000441717"/>
    </source>
</evidence>